<keyword evidence="2" id="KW-1185">Reference proteome</keyword>
<evidence type="ECO:0000313" key="2">
    <source>
        <dbReference type="Proteomes" id="UP000038045"/>
    </source>
</evidence>
<name>A0A0N4Z4F4_PARTI</name>
<feature type="region of interest" description="Disordered" evidence="1">
    <location>
        <begin position="1"/>
        <end position="32"/>
    </location>
</feature>
<dbReference type="Proteomes" id="UP000038045">
    <property type="component" value="Unplaced"/>
</dbReference>
<feature type="compositionally biased region" description="Polar residues" evidence="1">
    <location>
        <begin position="105"/>
        <end position="117"/>
    </location>
</feature>
<protein>
    <submittedName>
        <fullName evidence="3">Uncharacterized protein</fullName>
    </submittedName>
</protein>
<proteinExistence type="predicted"/>
<feature type="region of interest" description="Disordered" evidence="1">
    <location>
        <begin position="85"/>
        <end position="126"/>
    </location>
</feature>
<accession>A0A0N4Z4F4</accession>
<dbReference type="WBParaSite" id="PTRK_0000187200.1">
    <property type="protein sequence ID" value="PTRK_0000187200.1"/>
    <property type="gene ID" value="PTRK_0000187200"/>
</dbReference>
<dbReference type="AlphaFoldDB" id="A0A0N4Z4F4"/>
<evidence type="ECO:0000256" key="1">
    <source>
        <dbReference type="SAM" id="MobiDB-lite"/>
    </source>
</evidence>
<reference evidence="3" key="1">
    <citation type="submission" date="2017-02" db="UniProtKB">
        <authorList>
            <consortium name="WormBaseParasite"/>
        </authorList>
    </citation>
    <scope>IDENTIFICATION</scope>
</reference>
<feature type="compositionally biased region" description="Polar residues" evidence="1">
    <location>
        <begin position="15"/>
        <end position="28"/>
    </location>
</feature>
<sequence>MASENVNNEVDRNTQENNPIEENILQQPPNSPSDKCGCLCDEMETPIEIPDFTHHFQSLPLTSVGHRRRFFIDPDFVSSFRTIMHLPRKKSDDNSSDDESDTSSERNVSTPHTSNYEEGTEVNEKKINDGTTIHTLKYGVNELKYIDIKTVVNMRNI</sequence>
<evidence type="ECO:0000313" key="3">
    <source>
        <dbReference type="WBParaSite" id="PTRK_0000187200.1"/>
    </source>
</evidence>
<organism evidence="2 3">
    <name type="scientific">Parastrongyloides trichosuri</name>
    <name type="common">Possum-specific nematode worm</name>
    <dbReference type="NCBI Taxonomy" id="131310"/>
    <lineage>
        <taxon>Eukaryota</taxon>
        <taxon>Metazoa</taxon>
        <taxon>Ecdysozoa</taxon>
        <taxon>Nematoda</taxon>
        <taxon>Chromadorea</taxon>
        <taxon>Rhabditida</taxon>
        <taxon>Tylenchina</taxon>
        <taxon>Panagrolaimomorpha</taxon>
        <taxon>Strongyloidoidea</taxon>
        <taxon>Strongyloididae</taxon>
        <taxon>Parastrongyloides</taxon>
    </lineage>
</organism>